<evidence type="ECO:0000256" key="2">
    <source>
        <dbReference type="ARBA" id="ARBA00022679"/>
    </source>
</evidence>
<evidence type="ECO:0000313" key="11">
    <source>
        <dbReference type="Proteomes" id="UP000477680"/>
    </source>
</evidence>
<evidence type="ECO:0000256" key="7">
    <source>
        <dbReference type="ARBA" id="ARBA00048478"/>
    </source>
</evidence>
<evidence type="ECO:0000256" key="4">
    <source>
        <dbReference type="ARBA" id="ARBA00022777"/>
    </source>
</evidence>
<evidence type="ECO:0000259" key="9">
    <source>
        <dbReference type="Pfam" id="PF02224"/>
    </source>
</evidence>
<dbReference type="GO" id="GO:0005829">
    <property type="term" value="C:cytosol"/>
    <property type="evidence" value="ECO:0007669"/>
    <property type="project" value="TreeGrafter"/>
</dbReference>
<comment type="similarity">
    <text evidence="1 8">Belongs to the cytidylate kinase family. Type 1 subfamily.</text>
</comment>
<dbReference type="GO" id="GO:0015949">
    <property type="term" value="P:nucleobase-containing small molecule interconversion"/>
    <property type="evidence" value="ECO:0007669"/>
    <property type="project" value="TreeGrafter"/>
</dbReference>
<dbReference type="InterPro" id="IPR011994">
    <property type="entry name" value="Cytidylate_kinase_dom"/>
</dbReference>
<dbReference type="RefSeq" id="WP_163493919.1">
    <property type="nucleotide sequence ID" value="NZ_CP048711.1"/>
</dbReference>
<dbReference type="InterPro" id="IPR027417">
    <property type="entry name" value="P-loop_NTPase"/>
</dbReference>
<sequence>MAAAIPVIAVDGPSGAGKGTLSHLLAERLHWHFLDSGALYRVTGQACLIEGVSWQDHAAVAEVARHLQVSFVTDAGGEVRVSYRGCDVSREIRTEEGGRGASTVAAIPAVREALLARQRDFRQPPGLVADGRDMGTVVFPDAPLKIFLTASAAERARRRYQQLLAKGENVSLPRLLEDIEERDARDSSRSVAPLVPAEDAIVLDSSTMPITEVFDTVMRAVRQRGLA</sequence>
<dbReference type="Pfam" id="PF02224">
    <property type="entry name" value="Cytidylate_kin"/>
    <property type="match status" value="1"/>
</dbReference>
<evidence type="ECO:0000256" key="5">
    <source>
        <dbReference type="ARBA" id="ARBA00022840"/>
    </source>
</evidence>
<protein>
    <recommendedName>
        <fullName evidence="8">Cytidylate kinase</fullName>
        <shortName evidence="8">CK</shortName>
        <ecNumber evidence="8">2.7.4.25</ecNumber>
    </recommendedName>
    <alternativeName>
        <fullName evidence="8">Cytidine monophosphate kinase</fullName>
        <shortName evidence="8">CMP kinase</shortName>
    </alternativeName>
</protein>
<name>A0A6C0TZ71_9GAMM</name>
<dbReference type="GO" id="GO:0006220">
    <property type="term" value="P:pyrimidine nucleotide metabolic process"/>
    <property type="evidence" value="ECO:0007669"/>
    <property type="project" value="UniProtKB-UniRule"/>
</dbReference>
<comment type="catalytic activity">
    <reaction evidence="6 8">
        <text>dCMP + ATP = dCDP + ADP</text>
        <dbReference type="Rhea" id="RHEA:25094"/>
        <dbReference type="ChEBI" id="CHEBI:30616"/>
        <dbReference type="ChEBI" id="CHEBI:57566"/>
        <dbReference type="ChEBI" id="CHEBI:58593"/>
        <dbReference type="ChEBI" id="CHEBI:456216"/>
        <dbReference type="EC" id="2.7.4.25"/>
    </reaction>
</comment>
<dbReference type="Proteomes" id="UP000477680">
    <property type="component" value="Chromosome"/>
</dbReference>
<dbReference type="GO" id="GO:0036431">
    <property type="term" value="F:dCMP kinase activity"/>
    <property type="evidence" value="ECO:0007669"/>
    <property type="project" value="InterPro"/>
</dbReference>
<proteinExistence type="inferred from homology"/>
<dbReference type="GO" id="GO:0005524">
    <property type="term" value="F:ATP binding"/>
    <property type="evidence" value="ECO:0007669"/>
    <property type="project" value="UniProtKB-UniRule"/>
</dbReference>
<evidence type="ECO:0000256" key="3">
    <source>
        <dbReference type="ARBA" id="ARBA00022741"/>
    </source>
</evidence>
<keyword evidence="4 8" id="KW-0418">Kinase</keyword>
<dbReference type="AlphaFoldDB" id="A0A6C0TZ71"/>
<evidence type="ECO:0000256" key="1">
    <source>
        <dbReference type="ARBA" id="ARBA00009427"/>
    </source>
</evidence>
<dbReference type="PANTHER" id="PTHR21299">
    <property type="entry name" value="CYTIDYLATE KINASE/PANTOATE-BETA-ALANINE LIGASE"/>
    <property type="match status" value="1"/>
</dbReference>
<keyword evidence="8" id="KW-0963">Cytoplasm</keyword>
<organism evidence="10 11">
    <name type="scientific">Kineobactrum salinum</name>
    <dbReference type="NCBI Taxonomy" id="2708301"/>
    <lineage>
        <taxon>Bacteria</taxon>
        <taxon>Pseudomonadati</taxon>
        <taxon>Pseudomonadota</taxon>
        <taxon>Gammaproteobacteria</taxon>
        <taxon>Cellvibrionales</taxon>
        <taxon>Halieaceae</taxon>
        <taxon>Kineobactrum</taxon>
    </lineage>
</organism>
<keyword evidence="3 8" id="KW-0547">Nucleotide-binding</keyword>
<evidence type="ECO:0000256" key="6">
    <source>
        <dbReference type="ARBA" id="ARBA00047615"/>
    </source>
</evidence>
<dbReference type="Gene3D" id="3.40.50.300">
    <property type="entry name" value="P-loop containing nucleotide triphosphate hydrolases"/>
    <property type="match status" value="1"/>
</dbReference>
<dbReference type="HAMAP" id="MF_00238">
    <property type="entry name" value="Cytidyl_kinase_type1"/>
    <property type="match status" value="1"/>
</dbReference>
<keyword evidence="5 8" id="KW-0067">ATP-binding</keyword>
<gene>
    <name evidence="8 10" type="primary">cmk</name>
    <name evidence="10" type="ORF">G3T16_03930</name>
</gene>
<dbReference type="InterPro" id="IPR003136">
    <property type="entry name" value="Cytidylate_kin"/>
</dbReference>
<dbReference type="KEGG" id="kim:G3T16_03930"/>
<accession>A0A6C0TZ71</accession>
<dbReference type="PANTHER" id="PTHR21299:SF2">
    <property type="entry name" value="CYTIDYLATE KINASE"/>
    <property type="match status" value="1"/>
</dbReference>
<evidence type="ECO:0000313" key="10">
    <source>
        <dbReference type="EMBL" id="QIB64669.1"/>
    </source>
</evidence>
<dbReference type="EMBL" id="CP048711">
    <property type="protein sequence ID" value="QIB64669.1"/>
    <property type="molecule type" value="Genomic_DNA"/>
</dbReference>
<keyword evidence="11" id="KW-1185">Reference proteome</keyword>
<keyword evidence="2 8" id="KW-0808">Transferase</keyword>
<comment type="catalytic activity">
    <reaction evidence="7 8">
        <text>CMP + ATP = CDP + ADP</text>
        <dbReference type="Rhea" id="RHEA:11600"/>
        <dbReference type="ChEBI" id="CHEBI:30616"/>
        <dbReference type="ChEBI" id="CHEBI:58069"/>
        <dbReference type="ChEBI" id="CHEBI:60377"/>
        <dbReference type="ChEBI" id="CHEBI:456216"/>
        <dbReference type="EC" id="2.7.4.25"/>
    </reaction>
</comment>
<feature type="domain" description="Cytidylate kinase" evidence="9">
    <location>
        <begin position="8"/>
        <end position="222"/>
    </location>
</feature>
<comment type="subcellular location">
    <subcellularLocation>
        <location evidence="8">Cytoplasm</location>
    </subcellularLocation>
</comment>
<dbReference type="NCBIfam" id="TIGR00017">
    <property type="entry name" value="cmk"/>
    <property type="match status" value="1"/>
</dbReference>
<reference evidence="10 11" key="1">
    <citation type="submission" date="2020-02" db="EMBL/GenBank/DDBJ databases">
        <title>Genome sequencing for Kineobactrum sp. M2.</title>
        <authorList>
            <person name="Park S.-J."/>
        </authorList>
    </citation>
    <scope>NUCLEOTIDE SEQUENCE [LARGE SCALE GENOMIC DNA]</scope>
    <source>
        <strain evidence="10 11">M2</strain>
    </source>
</reference>
<dbReference type="CDD" id="cd02020">
    <property type="entry name" value="CMPK"/>
    <property type="match status" value="1"/>
</dbReference>
<evidence type="ECO:0000256" key="8">
    <source>
        <dbReference type="HAMAP-Rule" id="MF_00238"/>
    </source>
</evidence>
<dbReference type="GO" id="GO:0036430">
    <property type="term" value="F:CMP kinase activity"/>
    <property type="evidence" value="ECO:0007669"/>
    <property type="project" value="RHEA"/>
</dbReference>
<dbReference type="SUPFAM" id="SSF52540">
    <property type="entry name" value="P-loop containing nucleoside triphosphate hydrolases"/>
    <property type="match status" value="1"/>
</dbReference>
<feature type="binding site" evidence="8">
    <location>
        <begin position="12"/>
        <end position="20"/>
    </location>
    <ligand>
        <name>ATP</name>
        <dbReference type="ChEBI" id="CHEBI:30616"/>
    </ligand>
</feature>
<dbReference type="EC" id="2.7.4.25" evidence="8"/>